<dbReference type="CDD" id="cd01286">
    <property type="entry name" value="deoxycytidylate_deaminase"/>
    <property type="match status" value="1"/>
</dbReference>
<dbReference type="EC" id="3.5.4.12" evidence="7"/>
<dbReference type="InterPro" id="IPR016193">
    <property type="entry name" value="Cytidine_deaminase-like"/>
</dbReference>
<keyword evidence="12" id="KW-1185">Reference proteome</keyword>
<protein>
    <recommendedName>
        <fullName evidence="9">Deoxycytidylate deaminase</fullName>
        <ecNumber evidence="7">3.5.4.12</ecNumber>
    </recommendedName>
    <alternativeName>
        <fullName evidence="8">dCMP deaminase</fullName>
    </alternativeName>
</protein>
<dbReference type="InterPro" id="IPR035105">
    <property type="entry name" value="Deoxycytidylate_deaminase_dom"/>
</dbReference>
<keyword evidence="3" id="KW-0479">Metal-binding</keyword>
<dbReference type="InterPro" id="IPR016192">
    <property type="entry name" value="APOBEC/CMP_deaminase_Zn-bd"/>
</dbReference>
<evidence type="ECO:0000259" key="10">
    <source>
        <dbReference type="PROSITE" id="PS51747"/>
    </source>
</evidence>
<accession>A0A0C3QTW2</accession>
<dbReference type="InterPro" id="IPR015517">
    <property type="entry name" value="dCMP_deaminase-rel"/>
</dbReference>
<evidence type="ECO:0000256" key="6">
    <source>
        <dbReference type="ARBA" id="ARBA00022833"/>
    </source>
</evidence>
<dbReference type="PANTHER" id="PTHR11086:SF18">
    <property type="entry name" value="DEOXYCYTIDYLATE DEAMINASE"/>
    <property type="match status" value="1"/>
</dbReference>
<evidence type="ECO:0000313" key="11">
    <source>
        <dbReference type="EMBL" id="KIO31744.1"/>
    </source>
</evidence>
<dbReference type="Proteomes" id="UP000054248">
    <property type="component" value="Unassembled WGS sequence"/>
</dbReference>
<evidence type="ECO:0000256" key="7">
    <source>
        <dbReference type="ARBA" id="ARBA00038938"/>
    </source>
</evidence>
<dbReference type="STRING" id="1051891.A0A0C3QTW2"/>
<dbReference type="EMBL" id="KN822960">
    <property type="protein sequence ID" value="KIO31744.1"/>
    <property type="molecule type" value="Genomic_DNA"/>
</dbReference>
<evidence type="ECO:0000256" key="1">
    <source>
        <dbReference type="ARBA" id="ARBA00001947"/>
    </source>
</evidence>
<feature type="domain" description="CMP/dCMP-type deaminase" evidence="10">
    <location>
        <begin position="123"/>
        <end position="253"/>
    </location>
</feature>
<reference evidence="12" key="2">
    <citation type="submission" date="2015-01" db="EMBL/GenBank/DDBJ databases">
        <title>Evolutionary Origins and Diversification of the Mycorrhizal Mutualists.</title>
        <authorList>
            <consortium name="DOE Joint Genome Institute"/>
            <consortium name="Mycorrhizal Genomics Consortium"/>
            <person name="Kohler A."/>
            <person name="Kuo A."/>
            <person name="Nagy L.G."/>
            <person name="Floudas D."/>
            <person name="Copeland A."/>
            <person name="Barry K.W."/>
            <person name="Cichocki N."/>
            <person name="Veneault-Fourrey C."/>
            <person name="LaButti K."/>
            <person name="Lindquist E.A."/>
            <person name="Lipzen A."/>
            <person name="Lundell T."/>
            <person name="Morin E."/>
            <person name="Murat C."/>
            <person name="Riley R."/>
            <person name="Ohm R."/>
            <person name="Sun H."/>
            <person name="Tunlid A."/>
            <person name="Henrissat B."/>
            <person name="Grigoriev I.V."/>
            <person name="Hibbett D.S."/>
            <person name="Martin F."/>
        </authorList>
    </citation>
    <scope>NUCLEOTIDE SEQUENCE [LARGE SCALE GENOMIC DNA]</scope>
    <source>
        <strain evidence="12">MUT 4182</strain>
    </source>
</reference>
<dbReference type="PROSITE" id="PS00903">
    <property type="entry name" value="CYT_DCMP_DEAMINASES_1"/>
    <property type="match status" value="1"/>
</dbReference>
<dbReference type="Pfam" id="PF00383">
    <property type="entry name" value="dCMP_cyt_deam_1"/>
    <property type="match status" value="1"/>
</dbReference>
<proteinExistence type="inferred from homology"/>
<dbReference type="GO" id="GO:0008270">
    <property type="term" value="F:zinc ion binding"/>
    <property type="evidence" value="ECO:0007669"/>
    <property type="project" value="InterPro"/>
</dbReference>
<dbReference type="HOGENOM" id="CLU_047993_0_0_1"/>
<evidence type="ECO:0000256" key="5">
    <source>
        <dbReference type="ARBA" id="ARBA00022801"/>
    </source>
</evidence>
<evidence type="ECO:0000256" key="3">
    <source>
        <dbReference type="ARBA" id="ARBA00022723"/>
    </source>
</evidence>
<dbReference type="PANTHER" id="PTHR11086">
    <property type="entry name" value="DEOXYCYTIDYLATE DEAMINASE-RELATED"/>
    <property type="match status" value="1"/>
</dbReference>
<evidence type="ECO:0000256" key="9">
    <source>
        <dbReference type="ARBA" id="ARBA00071582"/>
    </source>
</evidence>
<dbReference type="GO" id="GO:0009165">
    <property type="term" value="P:nucleotide biosynthetic process"/>
    <property type="evidence" value="ECO:0007669"/>
    <property type="project" value="UniProtKB-KW"/>
</dbReference>
<dbReference type="InterPro" id="IPR002125">
    <property type="entry name" value="CMP_dCMP_dom"/>
</dbReference>
<sequence>MFISIIGTSCSGKKTILKYLLSKGFTQASLGGQTLSFPSAADLLDFATRNWRSNYVTLSLQDRTTLEPFSKRPFFLLVSVDAPVMVRWSRQTTSVINHFETIEGLHNHLEDINILDQERLRPGWDSYFMTLSELAAQRSNCMKRRVGAILVRKNRILATGYNGTPRGLTNCNEGGCARCNGLARSGEALDECLCLHAEENALLEAGRERVGDGAVLYCNTCPCLRCSVKIVQTGVKEVVYNFGYSMDAASARVFEEAGVKLRQHSPPKY</sequence>
<organism evidence="11 12">
    <name type="scientific">Tulasnella calospora MUT 4182</name>
    <dbReference type="NCBI Taxonomy" id="1051891"/>
    <lineage>
        <taxon>Eukaryota</taxon>
        <taxon>Fungi</taxon>
        <taxon>Dikarya</taxon>
        <taxon>Basidiomycota</taxon>
        <taxon>Agaricomycotina</taxon>
        <taxon>Agaricomycetes</taxon>
        <taxon>Cantharellales</taxon>
        <taxon>Tulasnellaceae</taxon>
        <taxon>Tulasnella</taxon>
    </lineage>
</organism>
<name>A0A0C3QTW2_9AGAM</name>
<evidence type="ECO:0000256" key="2">
    <source>
        <dbReference type="ARBA" id="ARBA00006576"/>
    </source>
</evidence>
<comment type="similarity">
    <text evidence="2">Belongs to the cytidine and deoxycytidylate deaminase family.</text>
</comment>
<dbReference type="GO" id="GO:0004132">
    <property type="term" value="F:dCMP deaminase activity"/>
    <property type="evidence" value="ECO:0007669"/>
    <property type="project" value="UniProtKB-EC"/>
</dbReference>
<dbReference type="OrthoDB" id="6710946at2759"/>
<dbReference type="PROSITE" id="PS51747">
    <property type="entry name" value="CYT_DCMP_DEAMINASES_2"/>
    <property type="match status" value="1"/>
</dbReference>
<dbReference type="AlphaFoldDB" id="A0A0C3QTW2"/>
<keyword evidence="5" id="KW-0378">Hydrolase</keyword>
<reference evidence="11 12" key="1">
    <citation type="submission" date="2014-04" db="EMBL/GenBank/DDBJ databases">
        <authorList>
            <consortium name="DOE Joint Genome Institute"/>
            <person name="Kuo A."/>
            <person name="Girlanda M."/>
            <person name="Perotto S."/>
            <person name="Kohler A."/>
            <person name="Nagy L.G."/>
            <person name="Floudas D."/>
            <person name="Copeland A."/>
            <person name="Barry K.W."/>
            <person name="Cichocki N."/>
            <person name="Veneault-Fourrey C."/>
            <person name="LaButti K."/>
            <person name="Lindquist E.A."/>
            <person name="Lipzen A."/>
            <person name="Lundell T."/>
            <person name="Morin E."/>
            <person name="Murat C."/>
            <person name="Sun H."/>
            <person name="Tunlid A."/>
            <person name="Henrissat B."/>
            <person name="Grigoriev I.V."/>
            <person name="Hibbett D.S."/>
            <person name="Martin F."/>
            <person name="Nordberg H.P."/>
            <person name="Cantor M.N."/>
            <person name="Hua S.X."/>
        </authorList>
    </citation>
    <scope>NUCLEOTIDE SEQUENCE [LARGE SCALE GENOMIC DNA]</scope>
    <source>
        <strain evidence="11 12">MUT 4182</strain>
    </source>
</reference>
<dbReference type="GO" id="GO:0005737">
    <property type="term" value="C:cytoplasm"/>
    <property type="evidence" value="ECO:0007669"/>
    <property type="project" value="TreeGrafter"/>
</dbReference>
<evidence type="ECO:0000256" key="8">
    <source>
        <dbReference type="ARBA" id="ARBA00041763"/>
    </source>
</evidence>
<comment type="cofactor">
    <cofactor evidence="1">
        <name>Zn(2+)</name>
        <dbReference type="ChEBI" id="CHEBI:29105"/>
    </cofactor>
</comment>
<dbReference type="SUPFAM" id="SSF53927">
    <property type="entry name" value="Cytidine deaminase-like"/>
    <property type="match status" value="1"/>
</dbReference>
<dbReference type="Gene3D" id="3.40.140.10">
    <property type="entry name" value="Cytidine Deaminase, domain 2"/>
    <property type="match status" value="1"/>
</dbReference>
<evidence type="ECO:0000313" key="12">
    <source>
        <dbReference type="Proteomes" id="UP000054248"/>
    </source>
</evidence>
<evidence type="ECO:0000256" key="4">
    <source>
        <dbReference type="ARBA" id="ARBA00022727"/>
    </source>
</evidence>
<keyword evidence="4" id="KW-0545">Nucleotide biosynthesis</keyword>
<gene>
    <name evidence="11" type="ORF">M407DRAFT_14058</name>
</gene>
<dbReference type="FunFam" id="3.40.140.10:FF:000035">
    <property type="entry name" value="dCMP deaminase"/>
    <property type="match status" value="1"/>
</dbReference>
<keyword evidence="6" id="KW-0862">Zinc</keyword>